<evidence type="ECO:0000313" key="1">
    <source>
        <dbReference type="EMBL" id="CAA42955.1"/>
    </source>
</evidence>
<dbReference type="EMBL" id="X60424">
    <property type="protein sequence ID" value="CAA42955.1"/>
    <property type="molecule type" value="mRNA"/>
</dbReference>
<gene>
    <name evidence="1" type="primary">G8(anti-MRBC) V/ D/ JH</name>
</gene>
<dbReference type="AlphaFoldDB" id="Q5R3T6"/>
<feature type="non-terminal residue" evidence="1">
    <location>
        <position position="31"/>
    </location>
</feature>
<reference evidence="1" key="1">
    <citation type="journal article" date="1992" name="J. Immunol.">
        <title>A pathogenic monoclonal antibody, G8, is characteristic of antierythrocyte autoantibodies from Coombs'-positive NZB mice.</title>
        <authorList>
            <person name="Caulfield M.J."/>
            <person name="Stanko D."/>
        </authorList>
    </citation>
    <scope>NUCLEOTIDE SEQUENCE</scope>
    <source>
        <strain evidence="1">NZB</strain>
    </source>
</reference>
<name>Q5R3T6_MOUSE</name>
<feature type="non-terminal residue" evidence="1">
    <location>
        <position position="1"/>
    </location>
</feature>
<protein>
    <submittedName>
        <fullName evidence="1">G8(Anti-MRBC hybridoma) heavy chain</fullName>
    </submittedName>
</protein>
<accession>Q5R3T6</accession>
<sequence length="31" mass="3894">SYWINIYPGSITTNYNEKLKSRSYDEYYFDY</sequence>
<organism evidence="1">
    <name type="scientific">Mus musculus</name>
    <name type="common">Mouse</name>
    <dbReference type="NCBI Taxonomy" id="10090"/>
    <lineage>
        <taxon>Eukaryota</taxon>
        <taxon>Metazoa</taxon>
        <taxon>Chordata</taxon>
        <taxon>Craniata</taxon>
        <taxon>Vertebrata</taxon>
        <taxon>Euteleostomi</taxon>
        <taxon>Mammalia</taxon>
        <taxon>Eutheria</taxon>
        <taxon>Euarchontoglires</taxon>
        <taxon>Glires</taxon>
        <taxon>Rodentia</taxon>
        <taxon>Myomorpha</taxon>
        <taxon>Muroidea</taxon>
        <taxon>Muridae</taxon>
        <taxon>Murinae</taxon>
        <taxon>Mus</taxon>
        <taxon>Mus</taxon>
    </lineage>
</organism>
<proteinExistence type="evidence at transcript level"/>
<dbReference type="PIR" id="S22023">
    <property type="entry name" value="S22023"/>
</dbReference>